<dbReference type="PANTHER" id="PTHR12398:SF20">
    <property type="entry name" value="PROTEIN PHOSPHATASE 1 REGULATORY INHIBITOR SUBUNIT 2"/>
    <property type="match status" value="1"/>
</dbReference>
<dbReference type="InterPro" id="IPR007062">
    <property type="entry name" value="PPI-2"/>
</dbReference>
<feature type="compositionally biased region" description="Acidic residues" evidence="1">
    <location>
        <begin position="164"/>
        <end position="173"/>
    </location>
</feature>
<dbReference type="GeneID" id="54552369"/>
<feature type="compositionally biased region" description="Basic and acidic residues" evidence="1">
    <location>
        <begin position="174"/>
        <end position="206"/>
    </location>
</feature>
<dbReference type="Proteomes" id="UP000800097">
    <property type="component" value="Unassembled WGS sequence"/>
</dbReference>
<evidence type="ECO:0000313" key="2">
    <source>
        <dbReference type="EMBL" id="KAF2272659.1"/>
    </source>
</evidence>
<name>A0A6A6JBU5_WESOR</name>
<evidence type="ECO:0008006" key="4">
    <source>
        <dbReference type="Google" id="ProtNLM"/>
    </source>
</evidence>
<proteinExistence type="predicted"/>
<feature type="compositionally biased region" description="Basic and acidic residues" evidence="1">
    <location>
        <begin position="46"/>
        <end position="57"/>
    </location>
</feature>
<protein>
    <recommendedName>
        <fullName evidence="4">Glc8 protein</fullName>
    </recommendedName>
</protein>
<dbReference type="EMBL" id="ML986518">
    <property type="protein sequence ID" value="KAF2272659.1"/>
    <property type="molecule type" value="Genomic_DNA"/>
</dbReference>
<sequence>MTQHATVLHSPPHHSERPKGILKNSSTYRSNTVTSPTGETFAQRPDLNRDKSEKEIVLENTLKNAGLHRRSSSNPRGVNSRRQSGTNVHADDSSPRLKWDEANLYLTEQQRDSTMKITEPKTPYAKQYDPAEDEAEMEMLDAENIQVDELDHKKPARKPRIDDIPDFDLGEPELEAKPHHSPESEKRVIVDEHAAGEEDVGHHGEEWANMTPEEQEKHRKFEEMRRKHYEMKNVKNLLGHPENLDDEDDDSQEVPPMPNGQ</sequence>
<feature type="compositionally biased region" description="Polar residues" evidence="1">
    <location>
        <begin position="23"/>
        <end position="40"/>
    </location>
</feature>
<dbReference type="GO" id="GO:0004864">
    <property type="term" value="F:protein phosphatase inhibitor activity"/>
    <property type="evidence" value="ECO:0007669"/>
    <property type="project" value="InterPro"/>
</dbReference>
<keyword evidence="3" id="KW-1185">Reference proteome</keyword>
<dbReference type="Gene3D" id="6.10.250.1050">
    <property type="match status" value="1"/>
</dbReference>
<dbReference type="OrthoDB" id="551302at2759"/>
<feature type="compositionally biased region" description="Basic and acidic residues" evidence="1">
    <location>
        <begin position="149"/>
        <end position="163"/>
    </location>
</feature>
<evidence type="ECO:0000313" key="3">
    <source>
        <dbReference type="Proteomes" id="UP000800097"/>
    </source>
</evidence>
<accession>A0A6A6JBU5</accession>
<dbReference type="PANTHER" id="PTHR12398">
    <property type="entry name" value="PROTEIN PHOSPHATASE INHIBITOR"/>
    <property type="match status" value="1"/>
</dbReference>
<feature type="region of interest" description="Disordered" evidence="1">
    <location>
        <begin position="1"/>
        <end position="96"/>
    </location>
</feature>
<organism evidence="2 3">
    <name type="scientific">Westerdykella ornata</name>
    <dbReference type="NCBI Taxonomy" id="318751"/>
    <lineage>
        <taxon>Eukaryota</taxon>
        <taxon>Fungi</taxon>
        <taxon>Dikarya</taxon>
        <taxon>Ascomycota</taxon>
        <taxon>Pezizomycotina</taxon>
        <taxon>Dothideomycetes</taxon>
        <taxon>Pleosporomycetidae</taxon>
        <taxon>Pleosporales</taxon>
        <taxon>Sporormiaceae</taxon>
        <taxon>Westerdykella</taxon>
    </lineage>
</organism>
<dbReference type="RefSeq" id="XP_033650198.1">
    <property type="nucleotide sequence ID" value="XM_033799194.1"/>
</dbReference>
<feature type="compositionally biased region" description="Basic and acidic residues" evidence="1">
    <location>
        <begin position="214"/>
        <end position="233"/>
    </location>
</feature>
<feature type="compositionally biased region" description="Polar residues" evidence="1">
    <location>
        <begin position="72"/>
        <end position="87"/>
    </location>
</feature>
<feature type="region of interest" description="Disordered" evidence="1">
    <location>
        <begin position="148"/>
        <end position="261"/>
    </location>
</feature>
<dbReference type="Pfam" id="PF04979">
    <property type="entry name" value="IPP-2"/>
    <property type="match status" value="1"/>
</dbReference>
<dbReference type="AlphaFoldDB" id="A0A6A6JBU5"/>
<reference evidence="2" key="1">
    <citation type="journal article" date="2020" name="Stud. Mycol.">
        <title>101 Dothideomycetes genomes: a test case for predicting lifestyles and emergence of pathogens.</title>
        <authorList>
            <person name="Haridas S."/>
            <person name="Albert R."/>
            <person name="Binder M."/>
            <person name="Bloem J."/>
            <person name="Labutti K."/>
            <person name="Salamov A."/>
            <person name="Andreopoulos B."/>
            <person name="Baker S."/>
            <person name="Barry K."/>
            <person name="Bills G."/>
            <person name="Bluhm B."/>
            <person name="Cannon C."/>
            <person name="Castanera R."/>
            <person name="Culley D."/>
            <person name="Daum C."/>
            <person name="Ezra D."/>
            <person name="Gonzalez J."/>
            <person name="Henrissat B."/>
            <person name="Kuo A."/>
            <person name="Liang C."/>
            <person name="Lipzen A."/>
            <person name="Lutzoni F."/>
            <person name="Magnuson J."/>
            <person name="Mondo S."/>
            <person name="Nolan M."/>
            <person name="Ohm R."/>
            <person name="Pangilinan J."/>
            <person name="Park H.-J."/>
            <person name="Ramirez L."/>
            <person name="Alfaro M."/>
            <person name="Sun H."/>
            <person name="Tritt A."/>
            <person name="Yoshinaga Y."/>
            <person name="Zwiers L.-H."/>
            <person name="Turgeon B."/>
            <person name="Goodwin S."/>
            <person name="Spatafora J."/>
            <person name="Crous P."/>
            <person name="Grigoriev I."/>
        </authorList>
    </citation>
    <scope>NUCLEOTIDE SEQUENCE</scope>
    <source>
        <strain evidence="2">CBS 379.55</strain>
    </source>
</reference>
<dbReference type="GO" id="GO:0009966">
    <property type="term" value="P:regulation of signal transduction"/>
    <property type="evidence" value="ECO:0007669"/>
    <property type="project" value="InterPro"/>
</dbReference>
<gene>
    <name evidence="2" type="ORF">EI97DRAFT_436746</name>
</gene>
<evidence type="ECO:0000256" key="1">
    <source>
        <dbReference type="SAM" id="MobiDB-lite"/>
    </source>
</evidence>